<gene>
    <name evidence="1" type="ORF">AVDCRST_MAG81-352</name>
</gene>
<reference evidence="1" key="1">
    <citation type="submission" date="2020-02" db="EMBL/GenBank/DDBJ databases">
        <authorList>
            <person name="Meier V. D."/>
        </authorList>
    </citation>
    <scope>NUCLEOTIDE SEQUENCE</scope>
    <source>
        <strain evidence="1">AVDCRST_MAG81</strain>
    </source>
</reference>
<sequence>MVVIASLGKFMTTSRLASVLGFFSNFTLTRVTEEGYTKSGCHTPLTYQANFNQ</sequence>
<evidence type="ECO:0000313" key="1">
    <source>
        <dbReference type="EMBL" id="CAA9557472.1"/>
    </source>
</evidence>
<dbReference type="EMBL" id="CADCWO010000024">
    <property type="protein sequence ID" value="CAA9557472.1"/>
    <property type="molecule type" value="Genomic_DNA"/>
</dbReference>
<protein>
    <submittedName>
        <fullName evidence="1">Uncharacterized protein</fullName>
    </submittedName>
</protein>
<name>A0A6J4UQF8_9CYAN</name>
<accession>A0A6J4UQF8</accession>
<dbReference type="AlphaFoldDB" id="A0A6J4UQF8"/>
<organism evidence="1">
    <name type="scientific">uncultured Synechococcales cyanobacterium</name>
    <dbReference type="NCBI Taxonomy" id="1936017"/>
    <lineage>
        <taxon>Bacteria</taxon>
        <taxon>Bacillati</taxon>
        <taxon>Cyanobacteriota</taxon>
        <taxon>Cyanophyceae</taxon>
        <taxon>Synechococcales</taxon>
        <taxon>environmental samples</taxon>
    </lineage>
</organism>
<proteinExistence type="predicted"/>